<dbReference type="RefSeq" id="WP_074816856.1">
    <property type="nucleotide sequence ID" value="NZ_FOJX01000011.1"/>
</dbReference>
<protein>
    <submittedName>
        <fullName evidence="1">Leucine rich repeat-containing protein</fullName>
    </submittedName>
</protein>
<dbReference type="Proteomes" id="UP000183843">
    <property type="component" value="Unassembled WGS sequence"/>
</dbReference>
<organism evidence="1 2">
    <name type="scientific">Selenomonas ruminantium</name>
    <dbReference type="NCBI Taxonomy" id="971"/>
    <lineage>
        <taxon>Bacteria</taxon>
        <taxon>Bacillati</taxon>
        <taxon>Bacillota</taxon>
        <taxon>Negativicutes</taxon>
        <taxon>Selenomonadales</taxon>
        <taxon>Selenomonadaceae</taxon>
        <taxon>Selenomonas</taxon>
    </lineage>
</organism>
<evidence type="ECO:0000313" key="2">
    <source>
        <dbReference type="Proteomes" id="UP000183843"/>
    </source>
</evidence>
<dbReference type="InterPro" id="IPR053139">
    <property type="entry name" value="Surface_bspA-like"/>
</dbReference>
<dbReference type="InterPro" id="IPR032675">
    <property type="entry name" value="LRR_dom_sf"/>
</dbReference>
<evidence type="ECO:0000313" key="1">
    <source>
        <dbReference type="EMBL" id="SFB10849.1"/>
    </source>
</evidence>
<dbReference type="AlphaFoldDB" id="A0A1I0YBV7"/>
<proteinExistence type="predicted"/>
<sequence>MSFCNLFAPPKRDNYRISTDLRKYFTKDLDYYVIPEGVTSIRPYAFYNFWPESENLVIELPDTLNYIAPYAFSECAIKEIRIPKGVKKIDHHAFYGAGLTRITFEEGLVEIGEEAFMDGPALETVILPDSIQKIGKNAFSGMDVPGGVIVEIGEGIRTIGDGAFDCTVKSLVVHRKYGSMQDGSMGWFDAKGDWFDPPWYGGNTGNPEGIWDGDS</sequence>
<accession>A0A1I0YBV7</accession>
<dbReference type="PANTHER" id="PTHR45661">
    <property type="entry name" value="SURFACE ANTIGEN"/>
    <property type="match status" value="1"/>
</dbReference>
<dbReference type="InterPro" id="IPR026906">
    <property type="entry name" value="LRR_5"/>
</dbReference>
<gene>
    <name evidence="1" type="ORF">SAMN05216587_111104</name>
</gene>
<dbReference type="Gene3D" id="3.80.10.10">
    <property type="entry name" value="Ribonuclease Inhibitor"/>
    <property type="match status" value="1"/>
</dbReference>
<dbReference type="PANTHER" id="PTHR45661:SF3">
    <property type="entry name" value="IG-LIKE DOMAIN-CONTAINING PROTEIN"/>
    <property type="match status" value="1"/>
</dbReference>
<reference evidence="1 2" key="1">
    <citation type="submission" date="2016-10" db="EMBL/GenBank/DDBJ databases">
        <authorList>
            <person name="de Groot N.N."/>
        </authorList>
    </citation>
    <scope>NUCLEOTIDE SEQUENCE [LARGE SCALE GENOMIC DNA]</scope>
    <source>
        <strain evidence="1 2">L14</strain>
    </source>
</reference>
<name>A0A1I0YBV7_SELRU</name>
<dbReference type="EMBL" id="FOJX01000011">
    <property type="protein sequence ID" value="SFB10849.1"/>
    <property type="molecule type" value="Genomic_DNA"/>
</dbReference>
<dbReference type="Pfam" id="PF13306">
    <property type="entry name" value="LRR_5"/>
    <property type="match status" value="1"/>
</dbReference>